<feature type="region of interest" description="Disordered" evidence="6">
    <location>
        <begin position="291"/>
        <end position="316"/>
    </location>
</feature>
<organism evidence="8 9">
    <name type="scientific">Pararhodobacter oceanensis</name>
    <dbReference type="NCBI Taxonomy" id="2172121"/>
    <lineage>
        <taxon>Bacteria</taxon>
        <taxon>Pseudomonadati</taxon>
        <taxon>Pseudomonadota</taxon>
        <taxon>Alphaproteobacteria</taxon>
        <taxon>Rhodobacterales</taxon>
        <taxon>Paracoccaceae</taxon>
        <taxon>Pararhodobacter</taxon>
    </lineage>
</organism>
<evidence type="ECO:0000256" key="3">
    <source>
        <dbReference type="ARBA" id="ARBA00022692"/>
    </source>
</evidence>
<feature type="transmembrane region" description="Helical" evidence="7">
    <location>
        <begin position="217"/>
        <end position="239"/>
    </location>
</feature>
<feature type="transmembrane region" description="Helical" evidence="7">
    <location>
        <begin position="34"/>
        <end position="64"/>
    </location>
</feature>
<evidence type="ECO:0000256" key="1">
    <source>
        <dbReference type="ARBA" id="ARBA00004651"/>
    </source>
</evidence>
<dbReference type="PIRSF" id="PIRSF035875">
    <property type="entry name" value="RNase_BN"/>
    <property type="match status" value="1"/>
</dbReference>
<evidence type="ECO:0000256" key="7">
    <source>
        <dbReference type="SAM" id="Phobius"/>
    </source>
</evidence>
<keyword evidence="5 7" id="KW-0472">Membrane</keyword>
<feature type="transmembrane region" description="Helical" evidence="7">
    <location>
        <begin position="146"/>
        <end position="173"/>
    </location>
</feature>
<evidence type="ECO:0000256" key="5">
    <source>
        <dbReference type="ARBA" id="ARBA00023136"/>
    </source>
</evidence>
<reference evidence="8 9" key="1">
    <citation type="submission" date="2018-04" db="EMBL/GenBank/DDBJ databases">
        <title>Pararhodobacter oceanense sp. nov., isolated from marine intertidal sediment.</title>
        <authorList>
            <person name="Wang X.-L."/>
            <person name="Du Z.-J."/>
        </authorList>
    </citation>
    <scope>NUCLEOTIDE SEQUENCE [LARGE SCALE GENOMIC DNA]</scope>
    <source>
        <strain evidence="8 9">AM505</strain>
    </source>
</reference>
<dbReference type="PANTHER" id="PTHR30213:SF0">
    <property type="entry name" value="UPF0761 MEMBRANE PROTEIN YIHY"/>
    <property type="match status" value="1"/>
</dbReference>
<dbReference type="OrthoDB" id="9781030at2"/>
<feature type="transmembrane region" description="Helical" evidence="7">
    <location>
        <begin position="251"/>
        <end position="273"/>
    </location>
</feature>
<feature type="transmembrane region" description="Helical" evidence="7">
    <location>
        <begin position="185"/>
        <end position="205"/>
    </location>
</feature>
<feature type="transmembrane region" description="Helical" evidence="7">
    <location>
        <begin position="102"/>
        <end position="119"/>
    </location>
</feature>
<dbReference type="Proteomes" id="UP000245911">
    <property type="component" value="Unassembled WGS sequence"/>
</dbReference>
<dbReference type="AlphaFoldDB" id="A0A2T8HT83"/>
<gene>
    <name evidence="8" type="ORF">DDE20_10730</name>
</gene>
<keyword evidence="9" id="KW-1185">Reference proteome</keyword>
<dbReference type="RefSeq" id="WP_116558495.1">
    <property type="nucleotide sequence ID" value="NZ_QDKM01000004.1"/>
</dbReference>
<keyword evidence="4 7" id="KW-1133">Transmembrane helix</keyword>
<keyword evidence="2" id="KW-1003">Cell membrane</keyword>
<keyword evidence="3 7" id="KW-0812">Transmembrane</keyword>
<evidence type="ECO:0000256" key="4">
    <source>
        <dbReference type="ARBA" id="ARBA00022989"/>
    </source>
</evidence>
<dbReference type="GO" id="GO:0005886">
    <property type="term" value="C:plasma membrane"/>
    <property type="evidence" value="ECO:0007669"/>
    <property type="project" value="UniProtKB-SubCell"/>
</dbReference>
<accession>A0A2T8HT83</accession>
<dbReference type="Pfam" id="PF03631">
    <property type="entry name" value="Virul_fac_BrkB"/>
    <property type="match status" value="1"/>
</dbReference>
<evidence type="ECO:0000256" key="2">
    <source>
        <dbReference type="ARBA" id="ARBA00022475"/>
    </source>
</evidence>
<sequence>MARGRTAATPTQIPPRGWLDVVLRIKERVANDNLGLIAAGVAFYALLAIFPAIAALMALGGLILAPAEVAAQLQALIALIPEQAAQIISDQAEAVTGSHDEGLGIAFGIGLILAIYSASKGMRSLMQGLNVAYDENEARGFFARTLWTLALTVFLILGLIAGLLAALAVPAALHFLNLGGGWDQVILLARWLVLALLAVFGLAVIYRFGPSRRDAKWRWLSAGSVLACGMWIAASYGFSVYVRNFGSYNETFGSVAGVVILLMWLWMSAYILLLGAEINAEIEAQTAVDSTVGPERPMGQRGATKADTLGAARGKS</sequence>
<evidence type="ECO:0000313" key="8">
    <source>
        <dbReference type="EMBL" id="PVH28659.1"/>
    </source>
</evidence>
<evidence type="ECO:0000313" key="9">
    <source>
        <dbReference type="Proteomes" id="UP000245911"/>
    </source>
</evidence>
<evidence type="ECO:0000256" key="6">
    <source>
        <dbReference type="SAM" id="MobiDB-lite"/>
    </source>
</evidence>
<dbReference type="NCBIfam" id="TIGR00765">
    <property type="entry name" value="yihY_not_rbn"/>
    <property type="match status" value="1"/>
</dbReference>
<comment type="subcellular location">
    <subcellularLocation>
        <location evidence="1">Cell membrane</location>
        <topology evidence="1">Multi-pass membrane protein</topology>
    </subcellularLocation>
</comment>
<protein>
    <submittedName>
        <fullName evidence="8">YihY/virulence factor BrkB family protein</fullName>
    </submittedName>
</protein>
<proteinExistence type="predicted"/>
<dbReference type="PANTHER" id="PTHR30213">
    <property type="entry name" value="INNER MEMBRANE PROTEIN YHJD"/>
    <property type="match status" value="1"/>
</dbReference>
<comment type="caution">
    <text evidence="8">The sequence shown here is derived from an EMBL/GenBank/DDBJ whole genome shotgun (WGS) entry which is preliminary data.</text>
</comment>
<name>A0A2T8HT83_9RHOB</name>
<dbReference type="InterPro" id="IPR017039">
    <property type="entry name" value="Virul_fac_BrkB"/>
</dbReference>
<dbReference type="EMBL" id="QDKM01000004">
    <property type="protein sequence ID" value="PVH28659.1"/>
    <property type="molecule type" value="Genomic_DNA"/>
</dbReference>